<reference evidence="2 3" key="1">
    <citation type="submission" date="2015-04" db="EMBL/GenBank/DDBJ databases">
        <authorList>
            <person name="Syromyatnikov M.Y."/>
            <person name="Popov V.N."/>
        </authorList>
    </citation>
    <scope>NUCLEOTIDE SEQUENCE [LARGE SCALE GENOMIC DNA]</scope>
</reference>
<keyword evidence="3" id="KW-1185">Reference proteome</keyword>
<name>A0A1J1HPM1_9DIPT</name>
<dbReference type="Proteomes" id="UP000183832">
    <property type="component" value="Unassembled WGS sequence"/>
</dbReference>
<organism evidence="2 3">
    <name type="scientific">Clunio marinus</name>
    <dbReference type="NCBI Taxonomy" id="568069"/>
    <lineage>
        <taxon>Eukaryota</taxon>
        <taxon>Metazoa</taxon>
        <taxon>Ecdysozoa</taxon>
        <taxon>Arthropoda</taxon>
        <taxon>Hexapoda</taxon>
        <taxon>Insecta</taxon>
        <taxon>Pterygota</taxon>
        <taxon>Neoptera</taxon>
        <taxon>Endopterygota</taxon>
        <taxon>Diptera</taxon>
        <taxon>Nematocera</taxon>
        <taxon>Chironomoidea</taxon>
        <taxon>Chironomidae</taxon>
        <taxon>Clunio</taxon>
    </lineage>
</organism>
<evidence type="ECO:0000313" key="3">
    <source>
        <dbReference type="Proteomes" id="UP000183832"/>
    </source>
</evidence>
<protein>
    <submittedName>
        <fullName evidence="2">CLUMA_CG003726, isoform A</fullName>
    </submittedName>
</protein>
<evidence type="ECO:0000313" key="2">
    <source>
        <dbReference type="EMBL" id="CRK90000.1"/>
    </source>
</evidence>
<gene>
    <name evidence="2" type="ORF">CLUMA_CG003726</name>
</gene>
<feature type="transmembrane region" description="Helical" evidence="1">
    <location>
        <begin position="12"/>
        <end position="33"/>
    </location>
</feature>
<keyword evidence="1" id="KW-0472">Membrane</keyword>
<sequence>MELSKDYRQLAYITGGSLTGIFILALCSEIFLISDGFESHKKTFTCLVNYLEKQNVTDEYFKAAHSYEYSLDDCKSIVKEQNETFFIDLKTRMHCFDPIYNASTDRCDNFSFCNEDRELDDEYKVVCANFQASLDKNSIKKSVNKCEKLSKCFNCVAEKLRETNYEEIKFHARAINLTVIEFQIWKYFTIAPRTKELQEQGQKLEDLMTNLCVNEKKCETAKMCA</sequence>
<dbReference type="AlphaFoldDB" id="A0A1J1HPM1"/>
<accession>A0A1J1HPM1</accession>
<proteinExistence type="predicted"/>
<evidence type="ECO:0000256" key="1">
    <source>
        <dbReference type="SAM" id="Phobius"/>
    </source>
</evidence>
<keyword evidence="1" id="KW-1133">Transmembrane helix</keyword>
<keyword evidence="1" id="KW-0812">Transmembrane</keyword>
<dbReference type="EMBL" id="CVRI01000015">
    <property type="protein sequence ID" value="CRK90000.1"/>
    <property type="molecule type" value="Genomic_DNA"/>
</dbReference>